<keyword evidence="6" id="KW-1185">Reference proteome</keyword>
<dbReference type="Gene3D" id="3.30.70.270">
    <property type="match status" value="1"/>
</dbReference>
<dbReference type="GO" id="GO:0005886">
    <property type="term" value="C:plasma membrane"/>
    <property type="evidence" value="ECO:0007669"/>
    <property type="project" value="TreeGrafter"/>
</dbReference>
<comment type="caution">
    <text evidence="5">The sequence shown here is derived from an EMBL/GenBank/DDBJ whole genome shotgun (WGS) entry which is preliminary data.</text>
</comment>
<dbReference type="SMART" id="SM00267">
    <property type="entry name" value="GGDEF"/>
    <property type="match status" value="1"/>
</dbReference>
<dbReference type="CDD" id="cd01949">
    <property type="entry name" value="GGDEF"/>
    <property type="match status" value="1"/>
</dbReference>
<dbReference type="InterPro" id="IPR000160">
    <property type="entry name" value="GGDEF_dom"/>
</dbReference>
<accession>A0A4R2KJ90</accession>
<feature type="compositionally biased region" description="Basic and acidic residues" evidence="3">
    <location>
        <begin position="21"/>
        <end position="49"/>
    </location>
</feature>
<evidence type="ECO:0000259" key="4">
    <source>
        <dbReference type="PROSITE" id="PS50887"/>
    </source>
</evidence>
<dbReference type="NCBIfam" id="TIGR00254">
    <property type="entry name" value="GGDEF"/>
    <property type="match status" value="1"/>
</dbReference>
<evidence type="ECO:0000313" key="5">
    <source>
        <dbReference type="EMBL" id="TCO72582.1"/>
    </source>
</evidence>
<dbReference type="InterPro" id="IPR050469">
    <property type="entry name" value="Diguanylate_Cyclase"/>
</dbReference>
<evidence type="ECO:0000256" key="3">
    <source>
        <dbReference type="SAM" id="MobiDB-lite"/>
    </source>
</evidence>
<dbReference type="InterPro" id="IPR043128">
    <property type="entry name" value="Rev_trsase/Diguanyl_cyclase"/>
</dbReference>
<dbReference type="SUPFAM" id="SSF55073">
    <property type="entry name" value="Nucleotide cyclase"/>
    <property type="match status" value="1"/>
</dbReference>
<feature type="compositionally biased region" description="Basic and acidic residues" evidence="3">
    <location>
        <begin position="1"/>
        <end position="13"/>
    </location>
</feature>
<reference evidence="5 6" key="1">
    <citation type="submission" date="2019-03" db="EMBL/GenBank/DDBJ databases">
        <title>Genomic Encyclopedia of Type Strains, Phase IV (KMG-IV): sequencing the most valuable type-strain genomes for metagenomic binning, comparative biology and taxonomic classification.</title>
        <authorList>
            <person name="Goeker M."/>
        </authorList>
    </citation>
    <scope>NUCLEOTIDE SEQUENCE [LARGE SCALE GENOMIC DNA]</scope>
    <source>
        <strain evidence="5 6">DSM 23344</strain>
    </source>
</reference>
<feature type="compositionally biased region" description="Basic and acidic residues" evidence="3">
    <location>
        <begin position="59"/>
        <end position="96"/>
    </location>
</feature>
<dbReference type="Proteomes" id="UP000294980">
    <property type="component" value="Unassembled WGS sequence"/>
</dbReference>
<dbReference type="EMBL" id="SLWX01000018">
    <property type="protein sequence ID" value="TCO72582.1"/>
    <property type="molecule type" value="Genomic_DNA"/>
</dbReference>
<dbReference type="Pfam" id="PF00990">
    <property type="entry name" value="GGDEF"/>
    <property type="match status" value="1"/>
</dbReference>
<protein>
    <recommendedName>
        <fullName evidence="1">diguanylate cyclase</fullName>
        <ecNumber evidence="1">2.7.7.65</ecNumber>
    </recommendedName>
</protein>
<comment type="catalytic activity">
    <reaction evidence="2">
        <text>2 GTP = 3',3'-c-di-GMP + 2 diphosphate</text>
        <dbReference type="Rhea" id="RHEA:24898"/>
        <dbReference type="ChEBI" id="CHEBI:33019"/>
        <dbReference type="ChEBI" id="CHEBI:37565"/>
        <dbReference type="ChEBI" id="CHEBI:58805"/>
        <dbReference type="EC" id="2.7.7.65"/>
    </reaction>
</comment>
<dbReference type="EC" id="2.7.7.65" evidence="1"/>
<feature type="compositionally biased region" description="Basic and acidic residues" evidence="3">
    <location>
        <begin position="105"/>
        <end position="122"/>
    </location>
</feature>
<evidence type="ECO:0000256" key="1">
    <source>
        <dbReference type="ARBA" id="ARBA00012528"/>
    </source>
</evidence>
<dbReference type="PROSITE" id="PS50887">
    <property type="entry name" value="GGDEF"/>
    <property type="match status" value="1"/>
</dbReference>
<proteinExistence type="predicted"/>
<feature type="compositionally biased region" description="Basic and acidic residues" evidence="3">
    <location>
        <begin position="131"/>
        <end position="160"/>
    </location>
</feature>
<dbReference type="PANTHER" id="PTHR45138">
    <property type="entry name" value="REGULATORY COMPONENTS OF SENSORY TRANSDUCTION SYSTEM"/>
    <property type="match status" value="1"/>
</dbReference>
<dbReference type="PANTHER" id="PTHR45138:SF9">
    <property type="entry name" value="DIGUANYLATE CYCLASE DGCM-RELATED"/>
    <property type="match status" value="1"/>
</dbReference>
<feature type="region of interest" description="Disordered" evidence="3">
    <location>
        <begin position="1"/>
        <end position="182"/>
    </location>
</feature>
<dbReference type="InterPro" id="IPR029787">
    <property type="entry name" value="Nucleotide_cyclase"/>
</dbReference>
<organism evidence="5 6">
    <name type="scientific">Chromatocurvus halotolerans</name>
    <dbReference type="NCBI Taxonomy" id="1132028"/>
    <lineage>
        <taxon>Bacteria</taxon>
        <taxon>Pseudomonadati</taxon>
        <taxon>Pseudomonadota</taxon>
        <taxon>Gammaproteobacteria</taxon>
        <taxon>Cellvibrionales</taxon>
        <taxon>Halieaceae</taxon>
        <taxon>Chromatocurvus</taxon>
    </lineage>
</organism>
<evidence type="ECO:0000256" key="2">
    <source>
        <dbReference type="ARBA" id="ARBA00034247"/>
    </source>
</evidence>
<sequence>MKKSSETRDDLANKRQTAGGARDDASNRRDRRADQRDLAGQARDDKLDMSDLAGQARDGAGDERDNAGDVRDHVAGLRDSAAEQRDRTAEEFDSRNRSRSPNRILRSELARHEAASDREAAFQDRSASAQERTEAQRDRRAALADRHVGARQRRLAEADRNTASSDRAAGLSERANAQLDRSSARIDREVSAVDREDASIDPLTGVLLRRAGFAALSRDIARARRTNIPLVVCFIDVDHLKTVNDGQGHAAGDQMLLNVASTLRSRLRASDLIFRYGGDEFVCIFPDSDSSFGELRLAQVNEELARCPSPASVTAGFAELRPEDSSEDLVARADSELYRKRKLR</sequence>
<evidence type="ECO:0000313" key="6">
    <source>
        <dbReference type="Proteomes" id="UP000294980"/>
    </source>
</evidence>
<dbReference type="AlphaFoldDB" id="A0A4R2KJ90"/>
<dbReference type="GO" id="GO:0052621">
    <property type="term" value="F:diguanylate cyclase activity"/>
    <property type="evidence" value="ECO:0007669"/>
    <property type="project" value="UniProtKB-EC"/>
</dbReference>
<name>A0A4R2KJ90_9GAMM</name>
<dbReference type="GO" id="GO:0043709">
    <property type="term" value="P:cell adhesion involved in single-species biofilm formation"/>
    <property type="evidence" value="ECO:0007669"/>
    <property type="project" value="TreeGrafter"/>
</dbReference>
<gene>
    <name evidence="5" type="ORF">EV688_1189</name>
</gene>
<dbReference type="GO" id="GO:1902201">
    <property type="term" value="P:negative regulation of bacterial-type flagellum-dependent cell motility"/>
    <property type="evidence" value="ECO:0007669"/>
    <property type="project" value="TreeGrafter"/>
</dbReference>
<feature type="domain" description="GGDEF" evidence="4">
    <location>
        <begin position="228"/>
        <end position="344"/>
    </location>
</feature>